<dbReference type="RefSeq" id="WP_110310823.1">
    <property type="nucleotide sequence ID" value="NZ_QICL01000012.1"/>
</dbReference>
<proteinExistence type="predicted"/>
<dbReference type="AlphaFoldDB" id="A0A2V3PQD7"/>
<organism evidence="1 2">
    <name type="scientific">Dysgonomonas alginatilytica</name>
    <dbReference type="NCBI Taxonomy" id="1605892"/>
    <lineage>
        <taxon>Bacteria</taxon>
        <taxon>Pseudomonadati</taxon>
        <taxon>Bacteroidota</taxon>
        <taxon>Bacteroidia</taxon>
        <taxon>Bacteroidales</taxon>
        <taxon>Dysgonomonadaceae</taxon>
        <taxon>Dysgonomonas</taxon>
    </lineage>
</organism>
<sequence>MLNNIEKNNPFRVPENYFQNFNEEIMNKLPEKKEQKKIVPLWKSVGKWVAAAAVVTGIAVLGTNYMENHSPDINNFSKESYAPADENLVSLENDYYQFLEDEATQLVYKDAVYSVE</sequence>
<reference evidence="1 2" key="1">
    <citation type="submission" date="2018-03" db="EMBL/GenBank/DDBJ databases">
        <title>Genomic Encyclopedia of Archaeal and Bacterial Type Strains, Phase II (KMG-II): from individual species to whole genera.</title>
        <authorList>
            <person name="Goeker M."/>
        </authorList>
    </citation>
    <scope>NUCLEOTIDE SEQUENCE [LARGE SCALE GENOMIC DNA]</scope>
    <source>
        <strain evidence="1 2">DSM 100214</strain>
    </source>
</reference>
<evidence type="ECO:0000313" key="1">
    <source>
        <dbReference type="EMBL" id="PXV63859.1"/>
    </source>
</evidence>
<dbReference type="EMBL" id="QICL01000012">
    <property type="protein sequence ID" value="PXV63859.1"/>
    <property type="molecule type" value="Genomic_DNA"/>
</dbReference>
<accession>A0A2V3PQD7</accession>
<protein>
    <submittedName>
        <fullName evidence="1">Uncharacterized protein</fullName>
    </submittedName>
</protein>
<dbReference type="Proteomes" id="UP000247973">
    <property type="component" value="Unassembled WGS sequence"/>
</dbReference>
<name>A0A2V3PQD7_9BACT</name>
<keyword evidence="2" id="KW-1185">Reference proteome</keyword>
<comment type="caution">
    <text evidence="1">The sequence shown here is derived from an EMBL/GenBank/DDBJ whole genome shotgun (WGS) entry which is preliminary data.</text>
</comment>
<evidence type="ECO:0000313" key="2">
    <source>
        <dbReference type="Proteomes" id="UP000247973"/>
    </source>
</evidence>
<gene>
    <name evidence="1" type="ORF">CLV62_112108</name>
</gene>
<dbReference type="OrthoDB" id="1121419at2"/>